<protein>
    <submittedName>
        <fullName evidence="1">Putative membrane protein YfcA</fullName>
    </submittedName>
</protein>
<gene>
    <name evidence="1" type="ORF">GGE15_003769</name>
</gene>
<dbReference type="EMBL" id="JACIHI010000008">
    <property type="protein sequence ID" value="MBB4440492.1"/>
    <property type="molecule type" value="Genomic_DNA"/>
</dbReference>
<name>A0A7W6UNV9_9HYPH</name>
<dbReference type="AlphaFoldDB" id="A0A7W6UNV9"/>
<comment type="caution">
    <text evidence="1">The sequence shown here is derived from an EMBL/GenBank/DDBJ whole genome shotgun (WGS) entry which is preliminary data.</text>
</comment>
<evidence type="ECO:0000313" key="1">
    <source>
        <dbReference type="EMBL" id="MBB4440492.1"/>
    </source>
</evidence>
<evidence type="ECO:0000313" key="2">
    <source>
        <dbReference type="Proteomes" id="UP000533724"/>
    </source>
</evidence>
<organism evidence="1 2">
    <name type="scientific">Rhizobium esperanzae</name>
    <dbReference type="NCBI Taxonomy" id="1967781"/>
    <lineage>
        <taxon>Bacteria</taxon>
        <taxon>Pseudomonadati</taxon>
        <taxon>Pseudomonadota</taxon>
        <taxon>Alphaproteobacteria</taxon>
        <taxon>Hyphomicrobiales</taxon>
        <taxon>Rhizobiaceae</taxon>
        <taxon>Rhizobium/Agrobacterium group</taxon>
        <taxon>Rhizobium</taxon>
    </lineage>
</organism>
<reference evidence="1 2" key="1">
    <citation type="submission" date="2020-08" db="EMBL/GenBank/DDBJ databases">
        <title>Genomic Encyclopedia of Type Strains, Phase IV (KMG-V): Genome sequencing to study the core and pangenomes of soil and plant-associated prokaryotes.</title>
        <authorList>
            <person name="Whitman W."/>
        </authorList>
    </citation>
    <scope>NUCLEOTIDE SEQUENCE [LARGE SCALE GENOMIC DNA]</scope>
    <source>
        <strain evidence="1 2">SEMIA 414</strain>
    </source>
</reference>
<sequence>MRGACQFFGAQLGSRMAMRTGAKLIKPLLVIVCVALAVKLLADPTNPLRPWLGV</sequence>
<proteinExistence type="predicted"/>
<accession>A0A7W6UNV9</accession>
<dbReference type="Proteomes" id="UP000533724">
    <property type="component" value="Unassembled WGS sequence"/>
</dbReference>